<dbReference type="InterPro" id="IPR003753">
    <property type="entry name" value="Exonuc_VII_L"/>
</dbReference>
<keyword evidence="1 5" id="KW-0963">Cytoplasm</keyword>
<evidence type="ECO:0000259" key="8">
    <source>
        <dbReference type="Pfam" id="PF13742"/>
    </source>
</evidence>
<dbReference type="CDD" id="cd04489">
    <property type="entry name" value="ExoVII_LU_OBF"/>
    <property type="match status" value="1"/>
</dbReference>
<dbReference type="GO" id="GO:0003676">
    <property type="term" value="F:nucleic acid binding"/>
    <property type="evidence" value="ECO:0007669"/>
    <property type="project" value="InterPro"/>
</dbReference>
<comment type="similarity">
    <text evidence="5 6">Belongs to the XseA family.</text>
</comment>
<dbReference type="EC" id="3.1.11.6" evidence="5"/>
<evidence type="ECO:0000256" key="1">
    <source>
        <dbReference type="ARBA" id="ARBA00022490"/>
    </source>
</evidence>
<dbReference type="PANTHER" id="PTHR30008:SF0">
    <property type="entry name" value="EXODEOXYRIBONUCLEASE 7 LARGE SUBUNIT"/>
    <property type="match status" value="1"/>
</dbReference>
<feature type="domain" description="OB-fold nucleic acid binding" evidence="8">
    <location>
        <begin position="5"/>
        <end position="100"/>
    </location>
</feature>
<keyword evidence="4 5" id="KW-0269">Exonuclease</keyword>
<keyword evidence="10" id="KW-1185">Reference proteome</keyword>
<dbReference type="GO" id="GO:0006308">
    <property type="term" value="P:DNA catabolic process"/>
    <property type="evidence" value="ECO:0007669"/>
    <property type="project" value="UniProtKB-UniRule"/>
</dbReference>
<gene>
    <name evidence="5" type="primary">xseA</name>
    <name evidence="9" type="ORF">I5677_04760</name>
</gene>
<evidence type="ECO:0000256" key="3">
    <source>
        <dbReference type="ARBA" id="ARBA00022801"/>
    </source>
</evidence>
<sequence length="405" mass="45428">MNQALTVTEINQYIKNMFLKDRVLNRIYVKGEVSNCKYHTSGHIYFTLKDAQGQLACVMFAGQRKGLAFRMEEGQSVIILGSINVYERDGKYQLYASEIRLDGLGILYEKFEKLKKELAEEGLFNQAHKKPIPLYPQKVGIVTASTGAAIQDIINISKRRNPYVQLILYPALVQGAGAAQSVVKGINVLDKLGVDTIIIGRGGGSIEDLWAFNEEIVARAVYSCKTPIISAVGHETDITISDYVADLRAPTPSAAAELAVNDYMAYLTMLRDYQRNITKALGQKITLNQSKLKEFKLRLYYASPAYQIKQKRQFMMDIEQKLQNGMNRRLRDSRHRLELFIAKLEGLSPLSKLSKGYALVVGEDNKPIHSIGKVSKSQLLTISLLDGDILTRVEETKAIERDKGE</sequence>
<dbReference type="EMBL" id="JAEAGR010000003">
    <property type="protein sequence ID" value="MBH1940206.1"/>
    <property type="molecule type" value="Genomic_DNA"/>
</dbReference>
<dbReference type="Pfam" id="PF13742">
    <property type="entry name" value="tRNA_anti_2"/>
    <property type="match status" value="1"/>
</dbReference>
<dbReference type="Proteomes" id="UP000623269">
    <property type="component" value="Unassembled WGS sequence"/>
</dbReference>
<protein>
    <recommendedName>
        <fullName evidence="5">Exodeoxyribonuclease 7 large subunit</fullName>
        <ecNumber evidence="5">3.1.11.6</ecNumber>
    </recommendedName>
    <alternativeName>
        <fullName evidence="5">Exodeoxyribonuclease VII large subunit</fullName>
        <shortName evidence="5">Exonuclease VII large subunit</shortName>
    </alternativeName>
</protein>
<reference evidence="9" key="1">
    <citation type="submission" date="2020-12" db="EMBL/GenBank/DDBJ databases">
        <title>M. sibirica DSM 26468T genome.</title>
        <authorList>
            <person name="Thieme N."/>
            <person name="Rettenmaier R."/>
            <person name="Zverlov V."/>
            <person name="Liebl W."/>
        </authorList>
    </citation>
    <scope>NUCLEOTIDE SEQUENCE</scope>
    <source>
        <strain evidence="9">DSM 26468</strain>
    </source>
</reference>
<feature type="domain" description="Exonuclease VII large subunit C-terminal" evidence="7">
    <location>
        <begin position="123"/>
        <end position="338"/>
    </location>
</feature>
<evidence type="ECO:0000259" key="7">
    <source>
        <dbReference type="Pfam" id="PF02601"/>
    </source>
</evidence>
<dbReference type="HAMAP" id="MF_00378">
    <property type="entry name" value="Exonuc_7_L"/>
    <property type="match status" value="1"/>
</dbReference>
<comment type="caution">
    <text evidence="9">The sequence shown here is derived from an EMBL/GenBank/DDBJ whole genome shotgun (WGS) entry which is preliminary data.</text>
</comment>
<organism evidence="9 10">
    <name type="scientific">Mobilitalea sibirica</name>
    <dbReference type="NCBI Taxonomy" id="1462919"/>
    <lineage>
        <taxon>Bacteria</taxon>
        <taxon>Bacillati</taxon>
        <taxon>Bacillota</taxon>
        <taxon>Clostridia</taxon>
        <taxon>Lachnospirales</taxon>
        <taxon>Lachnospiraceae</taxon>
        <taxon>Mobilitalea</taxon>
    </lineage>
</organism>
<dbReference type="GO" id="GO:0009318">
    <property type="term" value="C:exodeoxyribonuclease VII complex"/>
    <property type="evidence" value="ECO:0007669"/>
    <property type="project" value="UniProtKB-UniRule"/>
</dbReference>
<dbReference type="NCBIfam" id="TIGR00237">
    <property type="entry name" value="xseA"/>
    <property type="match status" value="1"/>
</dbReference>
<name>A0A8J7KSD9_9FIRM</name>
<comment type="catalytic activity">
    <reaction evidence="5 6">
        <text>Exonucleolytic cleavage in either 5'- to 3'- or 3'- to 5'-direction to yield nucleoside 5'-phosphates.</text>
        <dbReference type="EC" id="3.1.11.6"/>
    </reaction>
</comment>
<evidence type="ECO:0000256" key="5">
    <source>
        <dbReference type="HAMAP-Rule" id="MF_00378"/>
    </source>
</evidence>
<evidence type="ECO:0000256" key="2">
    <source>
        <dbReference type="ARBA" id="ARBA00022722"/>
    </source>
</evidence>
<dbReference type="Gene3D" id="2.40.50.1010">
    <property type="match status" value="1"/>
</dbReference>
<dbReference type="InterPro" id="IPR020579">
    <property type="entry name" value="Exonuc_VII_lsu_C"/>
</dbReference>
<comment type="subcellular location">
    <subcellularLocation>
        <location evidence="5 6">Cytoplasm</location>
    </subcellularLocation>
</comment>
<accession>A0A8J7KSD9</accession>
<dbReference type="Pfam" id="PF02601">
    <property type="entry name" value="Exonuc_VII_L"/>
    <property type="match status" value="1"/>
</dbReference>
<keyword evidence="3 5" id="KW-0378">Hydrolase</keyword>
<keyword evidence="2 5" id="KW-0540">Nuclease</keyword>
<evidence type="ECO:0000313" key="9">
    <source>
        <dbReference type="EMBL" id="MBH1940206.1"/>
    </source>
</evidence>
<comment type="subunit">
    <text evidence="5">Heterooligomer composed of large and small subunits.</text>
</comment>
<evidence type="ECO:0000256" key="4">
    <source>
        <dbReference type="ARBA" id="ARBA00022839"/>
    </source>
</evidence>
<evidence type="ECO:0000256" key="6">
    <source>
        <dbReference type="RuleBase" id="RU004355"/>
    </source>
</evidence>
<dbReference type="InterPro" id="IPR025824">
    <property type="entry name" value="OB-fold_nuc-bd_dom"/>
</dbReference>
<evidence type="ECO:0000313" key="10">
    <source>
        <dbReference type="Proteomes" id="UP000623269"/>
    </source>
</evidence>
<comment type="function">
    <text evidence="5">Bidirectionally degrades single-stranded DNA into large acid-insoluble oligonucleotides, which are then degraded further into small acid-soluble oligonucleotides.</text>
</comment>
<dbReference type="AlphaFoldDB" id="A0A8J7KSD9"/>
<proteinExistence type="inferred from homology"/>
<dbReference type="RefSeq" id="WP_197660424.1">
    <property type="nucleotide sequence ID" value="NZ_JAEAGR010000003.1"/>
</dbReference>
<dbReference type="GO" id="GO:0005737">
    <property type="term" value="C:cytoplasm"/>
    <property type="evidence" value="ECO:0007669"/>
    <property type="project" value="UniProtKB-SubCell"/>
</dbReference>
<dbReference type="GO" id="GO:0008855">
    <property type="term" value="F:exodeoxyribonuclease VII activity"/>
    <property type="evidence" value="ECO:0007669"/>
    <property type="project" value="UniProtKB-UniRule"/>
</dbReference>
<dbReference type="PANTHER" id="PTHR30008">
    <property type="entry name" value="EXODEOXYRIBONUCLEASE 7 LARGE SUBUNIT"/>
    <property type="match status" value="1"/>
</dbReference>